<dbReference type="GO" id="GO:0005737">
    <property type="term" value="C:cytoplasm"/>
    <property type="evidence" value="ECO:0007669"/>
    <property type="project" value="TreeGrafter"/>
</dbReference>
<gene>
    <name evidence="2" type="ORF">FM110_08880</name>
</gene>
<evidence type="ECO:0000313" key="3">
    <source>
        <dbReference type="Proteomes" id="UP000195981"/>
    </source>
</evidence>
<dbReference type="EMBL" id="FWFG01000077">
    <property type="protein sequence ID" value="SLM92851.1"/>
    <property type="molecule type" value="Genomic_DNA"/>
</dbReference>
<keyword evidence="3" id="KW-1185">Reference proteome</keyword>
<dbReference type="PROSITE" id="PS51186">
    <property type="entry name" value="GNAT"/>
    <property type="match status" value="1"/>
</dbReference>
<dbReference type="InterPro" id="IPR016181">
    <property type="entry name" value="Acyl_CoA_acyltransferase"/>
</dbReference>
<organism evidence="2 3">
    <name type="scientific">Brachybacterium nesterenkovii</name>
    <dbReference type="NCBI Taxonomy" id="47847"/>
    <lineage>
        <taxon>Bacteria</taxon>
        <taxon>Bacillati</taxon>
        <taxon>Actinomycetota</taxon>
        <taxon>Actinomycetes</taxon>
        <taxon>Micrococcales</taxon>
        <taxon>Dermabacteraceae</taxon>
        <taxon>Brachybacterium</taxon>
    </lineage>
</organism>
<dbReference type="Proteomes" id="UP000195981">
    <property type="component" value="Unassembled WGS sequence"/>
</dbReference>
<dbReference type="Pfam" id="PF13302">
    <property type="entry name" value="Acetyltransf_3"/>
    <property type="match status" value="1"/>
</dbReference>
<dbReference type="Gene3D" id="3.40.630.30">
    <property type="match status" value="1"/>
</dbReference>
<dbReference type="RefSeq" id="WP_087104420.1">
    <property type="nucleotide sequence ID" value="NZ_FWFG01000077.1"/>
</dbReference>
<dbReference type="InterPro" id="IPR051908">
    <property type="entry name" value="Ribosomal_N-acetyltransferase"/>
</dbReference>
<protein>
    <recommendedName>
        <fullName evidence="1">N-acetyltransferase domain-containing protein</fullName>
    </recommendedName>
</protein>
<accession>A0A1X6X2G1</accession>
<dbReference type="OrthoDB" id="4793490at2"/>
<evidence type="ECO:0000313" key="2">
    <source>
        <dbReference type="EMBL" id="SLM92851.1"/>
    </source>
</evidence>
<dbReference type="GO" id="GO:1990189">
    <property type="term" value="F:protein N-terminal-serine acetyltransferase activity"/>
    <property type="evidence" value="ECO:0007669"/>
    <property type="project" value="TreeGrafter"/>
</dbReference>
<dbReference type="AlphaFoldDB" id="A0A1X6X2G1"/>
<dbReference type="GO" id="GO:0008999">
    <property type="term" value="F:protein-N-terminal-alanine acetyltransferase activity"/>
    <property type="evidence" value="ECO:0007669"/>
    <property type="project" value="TreeGrafter"/>
</dbReference>
<dbReference type="SUPFAM" id="SSF55729">
    <property type="entry name" value="Acyl-CoA N-acyltransferases (Nat)"/>
    <property type="match status" value="1"/>
</dbReference>
<reference evidence="2 3" key="1">
    <citation type="submission" date="2017-02" db="EMBL/GenBank/DDBJ databases">
        <authorList>
            <person name="Peterson S.W."/>
        </authorList>
    </citation>
    <scope>NUCLEOTIDE SEQUENCE [LARGE SCALE GENOMIC DNA]</scope>
    <source>
        <strain evidence="2 3">CIP104813</strain>
    </source>
</reference>
<proteinExistence type="predicted"/>
<feature type="domain" description="N-acetyltransferase" evidence="1">
    <location>
        <begin position="13"/>
        <end position="175"/>
    </location>
</feature>
<evidence type="ECO:0000259" key="1">
    <source>
        <dbReference type="PROSITE" id="PS51186"/>
    </source>
</evidence>
<dbReference type="PANTHER" id="PTHR43441">
    <property type="entry name" value="RIBOSOMAL-PROTEIN-SERINE ACETYLTRANSFERASE"/>
    <property type="match status" value="1"/>
</dbReference>
<dbReference type="InterPro" id="IPR000182">
    <property type="entry name" value="GNAT_dom"/>
</dbReference>
<sequence length="175" mass="18619">MHASPLRGRPPRIRLVPLGPAHLEPILAGQDEALAREVFGRPWTRAALAAFLTRAERWSPDGPICEWAALDDRGQLIGGGGVHRVGAGVERGQADVSYWVLGAHRGRGCGRAVAAALVENACADARTCEVVLRIVPDNAASAAVARGLGAWPTGIIERHPADGARRVERWILPLS</sequence>
<dbReference type="PANTHER" id="PTHR43441:SF10">
    <property type="entry name" value="ACETYLTRANSFERASE"/>
    <property type="match status" value="1"/>
</dbReference>
<name>A0A1X6X2G1_9MICO</name>